<proteinExistence type="predicted"/>
<name>A0ABU6KLI4_9BACI</name>
<keyword evidence="2" id="KW-1185">Reference proteome</keyword>
<comment type="caution">
    <text evidence="1">The sequence shown here is derived from an EMBL/GenBank/DDBJ whole genome shotgun (WGS) entry which is preliminary data.</text>
</comment>
<gene>
    <name evidence="1" type="ORF">QGM71_17665</name>
</gene>
<evidence type="ECO:0000313" key="2">
    <source>
        <dbReference type="Proteomes" id="UP001335737"/>
    </source>
</evidence>
<reference evidence="1 2" key="1">
    <citation type="journal article" date="2024" name="Int. J. Syst. Evol. Microbiol.">
        <title>Virgibacillus tibetensis sp. nov., isolated from salt lake on the Tibetan Plateau of China.</title>
        <authorList>
            <person name="Phurbu D."/>
            <person name="Liu Z.-X."/>
            <person name="Wang R."/>
            <person name="Zheng Y.-Y."/>
            <person name="Liu H.-C."/>
            <person name="Zhou Y.-G."/>
            <person name="Yu Y.-J."/>
            <person name="Li A.-H."/>
        </authorList>
    </citation>
    <scope>NUCLEOTIDE SEQUENCE [LARGE SCALE GENOMIC DNA]</scope>
    <source>
        <strain evidence="1 2">C22-A2</strain>
    </source>
</reference>
<dbReference type="Proteomes" id="UP001335737">
    <property type="component" value="Unassembled WGS sequence"/>
</dbReference>
<dbReference type="RefSeq" id="WP_327608861.1">
    <property type="nucleotide sequence ID" value="NZ_JARZFX010000012.1"/>
</dbReference>
<dbReference type="EMBL" id="JARZFX010000012">
    <property type="protein sequence ID" value="MEC5425312.1"/>
    <property type="molecule type" value="Genomic_DNA"/>
</dbReference>
<accession>A0ABU6KLI4</accession>
<organism evidence="1 2">
    <name type="scientific">Virgibacillus tibetensis</name>
    <dbReference type="NCBI Taxonomy" id="3042313"/>
    <lineage>
        <taxon>Bacteria</taxon>
        <taxon>Bacillati</taxon>
        <taxon>Bacillota</taxon>
        <taxon>Bacilli</taxon>
        <taxon>Bacillales</taxon>
        <taxon>Bacillaceae</taxon>
        <taxon>Virgibacillus</taxon>
    </lineage>
</organism>
<evidence type="ECO:0000313" key="1">
    <source>
        <dbReference type="EMBL" id="MEC5425312.1"/>
    </source>
</evidence>
<protein>
    <submittedName>
        <fullName evidence="1">Uncharacterized protein</fullName>
    </submittedName>
</protein>
<sequence length="408" mass="48302">MLQTNELIEINNIEDLTIRSQRVLDEVQPVVRRIMDGFVSKYEGVEPSLKQLRVHTYESTLRTTISDSKNPKYAPKKQNYGKKAFVELINEDYYETPIVILRLEINLQSKEIRLCMTSDFYPFMIYSRSSKVQELKQMIHEMDSSIEIFTNEENSTVIEQEEFIETVKEYIKNKRRPSIAFGSVLLFDGAAVSEEEIIDKLWNVYRKLKPVRILMELEAILHSEATQFLDVFKEHTSEFSIEIYSRTYQVVTDEIKKVKVNEYKQPFSIYDNDQLITNGHFLYIYREPKEVIGVIINKRGQIYSNIRDIANKDTYEWYNKKSFYHRDKYNEQNENQKYQEKSLEELGNHGFKLNDADAFYVGTYNKENHTFTEPIELIKERLITASAIFADIRNFLTSLRVKESTFLK</sequence>